<dbReference type="SMART" id="SM00479">
    <property type="entry name" value="EXOIII"/>
    <property type="match status" value="1"/>
</dbReference>
<dbReference type="InterPro" id="IPR012337">
    <property type="entry name" value="RNaseH-like_sf"/>
</dbReference>
<keyword evidence="2" id="KW-0378">Hydrolase</keyword>
<accession>A0A841MW77</accession>
<keyword evidence="1" id="KW-0540">Nuclease</keyword>
<dbReference type="GO" id="GO:0008408">
    <property type="term" value="F:3'-5' exonuclease activity"/>
    <property type="evidence" value="ECO:0007669"/>
    <property type="project" value="TreeGrafter"/>
</dbReference>
<dbReference type="CDD" id="cd06127">
    <property type="entry name" value="DEDDh"/>
    <property type="match status" value="1"/>
</dbReference>
<gene>
    <name evidence="5" type="ORF">FHS59_002486</name>
</gene>
<dbReference type="GO" id="GO:0005829">
    <property type="term" value="C:cytosol"/>
    <property type="evidence" value="ECO:0007669"/>
    <property type="project" value="TreeGrafter"/>
</dbReference>
<comment type="caution">
    <text evidence="5">The sequence shown here is derived from an EMBL/GenBank/DDBJ whole genome shotgun (WGS) entry which is preliminary data.</text>
</comment>
<dbReference type="PANTHER" id="PTHR30231:SF4">
    <property type="entry name" value="PROTEIN NEN2"/>
    <property type="match status" value="1"/>
</dbReference>
<evidence type="ECO:0000313" key="5">
    <source>
        <dbReference type="EMBL" id="MBB6326858.1"/>
    </source>
</evidence>
<dbReference type="GO" id="GO:0003887">
    <property type="term" value="F:DNA-directed DNA polymerase activity"/>
    <property type="evidence" value="ECO:0007669"/>
    <property type="project" value="UniProtKB-EC"/>
</dbReference>
<protein>
    <submittedName>
        <fullName evidence="5">DNA polymerase-3 subunit epsilon</fullName>
        <ecNumber evidence="5">2.7.7.7</ecNumber>
    </submittedName>
</protein>
<organism evidence="5 6">
    <name type="scientific">Algoriphagus iocasae</name>
    <dbReference type="NCBI Taxonomy" id="1836499"/>
    <lineage>
        <taxon>Bacteria</taxon>
        <taxon>Pseudomonadati</taxon>
        <taxon>Bacteroidota</taxon>
        <taxon>Cytophagia</taxon>
        <taxon>Cytophagales</taxon>
        <taxon>Cyclobacteriaceae</taxon>
        <taxon>Algoriphagus</taxon>
    </lineage>
</organism>
<dbReference type="InterPro" id="IPR013520">
    <property type="entry name" value="Ribonucl_H"/>
</dbReference>
<sequence length="223" mass="25300">MNWGFFKRSRTRPKDFVQEFLDSAKTQIPDIRRIDQLSFTILDTETTGLDPQKDHILSCGAVKIESQIIHISSAKEWYLESTKKGKEAVLVHELIGSNSKIELENFATELLQYVGKSILVGHHLGFDLAMLQKALSPFGFSEFPNPSIDTMNLAIRLDYGLLVDRSRINLKEYSLDALCARYMIKTEDRHTAGGDAFLTAELLLKLLKKAEKKGIENWGLLQK</sequence>
<dbReference type="GO" id="GO:0003676">
    <property type="term" value="F:nucleic acid binding"/>
    <property type="evidence" value="ECO:0007669"/>
    <property type="project" value="InterPro"/>
</dbReference>
<feature type="domain" description="Exonuclease" evidence="4">
    <location>
        <begin position="38"/>
        <end position="212"/>
    </location>
</feature>
<dbReference type="PANTHER" id="PTHR30231">
    <property type="entry name" value="DNA POLYMERASE III SUBUNIT EPSILON"/>
    <property type="match status" value="1"/>
</dbReference>
<dbReference type="SUPFAM" id="SSF53098">
    <property type="entry name" value="Ribonuclease H-like"/>
    <property type="match status" value="1"/>
</dbReference>
<keyword evidence="6" id="KW-1185">Reference proteome</keyword>
<evidence type="ECO:0000259" key="4">
    <source>
        <dbReference type="SMART" id="SM00479"/>
    </source>
</evidence>
<evidence type="ECO:0000313" key="6">
    <source>
        <dbReference type="Proteomes" id="UP000588604"/>
    </source>
</evidence>
<evidence type="ECO:0000256" key="1">
    <source>
        <dbReference type="ARBA" id="ARBA00022722"/>
    </source>
</evidence>
<dbReference type="EC" id="2.7.7.7" evidence="5"/>
<keyword evidence="3" id="KW-0269">Exonuclease</keyword>
<keyword evidence="5" id="KW-0808">Transferase</keyword>
<keyword evidence="5" id="KW-0548">Nucleotidyltransferase</keyword>
<dbReference type="Proteomes" id="UP000588604">
    <property type="component" value="Unassembled WGS sequence"/>
</dbReference>
<dbReference type="Pfam" id="PF00929">
    <property type="entry name" value="RNase_T"/>
    <property type="match status" value="1"/>
</dbReference>
<name>A0A841MW77_9BACT</name>
<evidence type="ECO:0000256" key="2">
    <source>
        <dbReference type="ARBA" id="ARBA00022801"/>
    </source>
</evidence>
<dbReference type="EMBL" id="JACIJO010000002">
    <property type="protein sequence ID" value="MBB6326858.1"/>
    <property type="molecule type" value="Genomic_DNA"/>
</dbReference>
<dbReference type="RefSeq" id="WP_184495433.1">
    <property type="nucleotide sequence ID" value="NZ_JACIJO010000002.1"/>
</dbReference>
<dbReference type="Gene3D" id="3.30.420.10">
    <property type="entry name" value="Ribonuclease H-like superfamily/Ribonuclease H"/>
    <property type="match status" value="1"/>
</dbReference>
<dbReference type="InterPro" id="IPR036397">
    <property type="entry name" value="RNaseH_sf"/>
</dbReference>
<reference evidence="5 6" key="1">
    <citation type="submission" date="2020-08" db="EMBL/GenBank/DDBJ databases">
        <title>Genomic Encyclopedia of Type Strains, Phase IV (KMG-IV): sequencing the most valuable type-strain genomes for metagenomic binning, comparative biology and taxonomic classification.</title>
        <authorList>
            <person name="Goeker M."/>
        </authorList>
    </citation>
    <scope>NUCLEOTIDE SEQUENCE [LARGE SCALE GENOMIC DNA]</scope>
    <source>
        <strain evidence="5 6">DSM 102044</strain>
    </source>
</reference>
<evidence type="ECO:0000256" key="3">
    <source>
        <dbReference type="ARBA" id="ARBA00022839"/>
    </source>
</evidence>
<proteinExistence type="predicted"/>
<dbReference type="AlphaFoldDB" id="A0A841MW77"/>